<accession>A7IV15</accession>
<evidence type="ECO:0000313" key="1">
    <source>
        <dbReference type="EMBL" id="ABT14189.1"/>
    </source>
</evidence>
<dbReference type="EMBL" id="DQ491001">
    <property type="protein sequence ID" value="ABT14189.1"/>
    <property type="molecule type" value="Genomic_DNA"/>
</dbReference>
<sequence length="215" mass="24418">MALDDLITSWNRILTISNIQKDNIKVTEKVVETSTLCWHCCHSWEGETLEYPFSYDNRSGHFKTGGQFCSWECVKGYGRDTMSRVLSGVHQVNIRHYRKMLTGKTDMVTPAPSRLVLKAFGGHMTIEEYRAHTRSEDYVINFGLKTKIVPYDKHEYKTAESNVSSAVAEKPLVINTTGVHNENMRLKRTKPLAPGHANIERTLGLNTFAGFFKSS</sequence>
<evidence type="ECO:0000313" key="2">
    <source>
        <dbReference type="Proteomes" id="UP000246715"/>
    </source>
</evidence>
<organismHost>
    <name type="scientific">Paramecium bursaria</name>
    <dbReference type="NCBI Taxonomy" id="74790"/>
</organismHost>
<gene>
    <name evidence="1" type="primary">M635R</name>
    <name evidence="1" type="ORF">MT325_M635R</name>
</gene>
<proteinExistence type="predicted"/>
<organism evidence="1 2">
    <name type="scientific">Paramecium bursaria Chlorella virus MT325</name>
    <name type="common">PBCV-MT325</name>
    <dbReference type="NCBI Taxonomy" id="346932"/>
    <lineage>
        <taxon>Viruses</taxon>
        <taxon>Varidnaviria</taxon>
        <taxon>Bamfordvirae</taxon>
        <taxon>Nucleocytoviricota</taxon>
        <taxon>Megaviricetes</taxon>
        <taxon>Algavirales</taxon>
        <taxon>Phycodnaviridae</taxon>
        <taxon>Chlorovirus</taxon>
        <taxon>Chlorovirus conductrix</taxon>
        <taxon>Paramecium bursaria Chlorella virus A1</taxon>
    </lineage>
</organism>
<dbReference type="Proteomes" id="UP000246715">
    <property type="component" value="Segment"/>
</dbReference>
<reference evidence="1 2" key="1">
    <citation type="journal article" date="2007" name="Virology">
        <title>Sequence and annotation of the 314-kb MT325 and the 321-kb FR483 viruses that infect Chlorella Pbi.</title>
        <authorList>
            <person name="Fitzgerald L.A."/>
            <person name="Graves M.V."/>
            <person name="Li X."/>
            <person name="Feldblyum T."/>
            <person name="Hartigan J."/>
            <person name="Van Etten J.L."/>
        </authorList>
    </citation>
    <scope>NUCLEOTIDE SEQUENCE [LARGE SCALE GENOMIC DNA]</scope>
    <source>
        <strain evidence="1 2">MT325</strain>
    </source>
</reference>
<protein>
    <submittedName>
        <fullName evidence="1">Uncharacterized protein M635R</fullName>
    </submittedName>
</protein>
<name>A7IV15_PBCVM</name>